<evidence type="ECO:0000256" key="4">
    <source>
        <dbReference type="ARBA" id="ARBA00022801"/>
    </source>
</evidence>
<dbReference type="SUPFAM" id="SSF57180">
    <property type="entry name" value="Cellulose-binding domain"/>
    <property type="match status" value="1"/>
</dbReference>
<dbReference type="Pfam" id="PF00840">
    <property type="entry name" value="Glyco_hydro_7"/>
    <property type="match status" value="1"/>
</dbReference>
<dbReference type="HOGENOM" id="CLU_020817_3_2_1"/>
<dbReference type="FunFam" id="2.70.100.10:FF:000001">
    <property type="entry name" value="Glucanase"/>
    <property type="match status" value="1"/>
</dbReference>
<evidence type="ECO:0000313" key="16">
    <source>
        <dbReference type="Proteomes" id="UP000015100"/>
    </source>
</evidence>
<accession>S7ZWN0</accession>
<keyword evidence="3 13" id="KW-0732">Signal</keyword>
<evidence type="ECO:0000256" key="2">
    <source>
        <dbReference type="ARBA" id="ARBA00006044"/>
    </source>
</evidence>
<feature type="compositionally biased region" description="Low complexity" evidence="12">
    <location>
        <begin position="478"/>
        <end position="534"/>
    </location>
</feature>
<dbReference type="GO" id="GO:0030245">
    <property type="term" value="P:cellulose catabolic process"/>
    <property type="evidence" value="ECO:0007669"/>
    <property type="project" value="UniProtKB-KW"/>
</dbReference>
<dbReference type="InterPro" id="IPR000254">
    <property type="entry name" value="CBD"/>
</dbReference>
<evidence type="ECO:0000256" key="6">
    <source>
        <dbReference type="ARBA" id="ARBA00023157"/>
    </source>
</evidence>
<dbReference type="PANTHER" id="PTHR33753">
    <property type="entry name" value="1,4-BETA-D-GLUCAN CELLOBIOHYDROLASE B"/>
    <property type="match status" value="1"/>
</dbReference>
<feature type="domain" description="CBM1" evidence="14">
    <location>
        <begin position="543"/>
        <end position="560"/>
    </location>
</feature>
<dbReference type="OMA" id="QCTSANN"/>
<dbReference type="CDD" id="cd07999">
    <property type="entry name" value="GH7_CBH_EG"/>
    <property type="match status" value="1"/>
</dbReference>
<keyword evidence="4 11" id="KW-0378">Hydrolase</keyword>
<keyword evidence="7" id="KW-0325">Glycoprotein</keyword>
<dbReference type="EC" id="3.2.1.-" evidence="11"/>
<sequence>MPAFSKIALFSSLIAYVSAQQPGSVTAETHPSLTSYTCTRSGGCVSKSTKIVVDANWRWLRNNQANMYNNCYTGNSFDATLCPNNAACAANCALEGADYPGTYGITASGNGVTLKFVTRSSTTNVGSRIYLMDDDSNYTMFNPIGKEFTFDVDVSNMPCGINAALYFVEMDKDGGMAKYPTNKAGAKYGTGYCDAQCPHDLKFIAGQGNVEGWTPSSVDTNAGSGTYGSCCNEMDIWEANSISNAYTPHVCSPTGLFRCGSETECGDGSHRYDGVCDKDGCDFNPYRQGNKDFYGPGKTVDTTKKITVVTQFITDDMTTTGKLVEIRRVWVQNGVVILESKNTWPGIGDYNSITDDYCVKQKSVFGDNPYFNTHGGLTAMGTSLKRGHVLSLSIWADYVAHLGWLNSPYPFDADPSLPGVARGTCSTTSGDPAQLITSAPNSSVTYSNIKIGELCSTFGTGVTPPSSVCGGYIPPNGTSSTTSSSSRTTTTSSRTTTTSSRTTTTSSRTTTTSSRTTTTSSRTTTTSSRTTTTSAGPSNCAAKWGQCGGIGFSGPTCCTAVPDDVNKPSPPSSPVQLSSGGFSPGPGDTTATTVDVETINVFRKLSPAPEAKEVAIPTVDVAPKLPSSP</sequence>
<protein>
    <recommendedName>
        <fullName evidence="11">Glucanase</fullName>
        <ecNumber evidence="11">3.2.1.-</ecNumber>
    </recommendedName>
</protein>
<evidence type="ECO:0000313" key="15">
    <source>
        <dbReference type="EMBL" id="EPS35170.1"/>
    </source>
</evidence>
<evidence type="ECO:0000256" key="8">
    <source>
        <dbReference type="ARBA" id="ARBA00023277"/>
    </source>
</evidence>
<dbReference type="GO" id="GO:0030248">
    <property type="term" value="F:cellulose binding"/>
    <property type="evidence" value="ECO:0007669"/>
    <property type="project" value="InterPro"/>
</dbReference>
<dbReference type="PANTHER" id="PTHR33753:SF2">
    <property type="entry name" value="GLYCOSIDE HYDROLASE FAMILY 7 PROTEIN"/>
    <property type="match status" value="1"/>
</dbReference>
<evidence type="ECO:0000256" key="13">
    <source>
        <dbReference type="SAM" id="SignalP"/>
    </source>
</evidence>
<keyword evidence="8" id="KW-0119">Carbohydrate metabolism</keyword>
<reference evidence="16" key="2">
    <citation type="submission" date="2013-04" db="EMBL/GenBank/DDBJ databases">
        <title>Genomic mechanisms accounting for the adaptation to parasitism in nematode-trapping fungi.</title>
        <authorList>
            <person name="Ahren D.G."/>
        </authorList>
    </citation>
    <scope>NUCLEOTIDE SEQUENCE [LARGE SCALE GENOMIC DNA]</scope>
    <source>
        <strain evidence="16">CBS 200.50</strain>
    </source>
</reference>
<evidence type="ECO:0000256" key="11">
    <source>
        <dbReference type="RuleBase" id="RU361164"/>
    </source>
</evidence>
<dbReference type="OrthoDB" id="412382at2759"/>
<evidence type="ECO:0000256" key="3">
    <source>
        <dbReference type="ARBA" id="ARBA00022729"/>
    </source>
</evidence>
<keyword evidence="16" id="KW-1185">Reference proteome</keyword>
<feature type="region of interest" description="Disordered" evidence="12">
    <location>
        <begin position="469"/>
        <end position="537"/>
    </location>
</feature>
<dbReference type="AlphaFoldDB" id="S7ZWN0"/>
<dbReference type="eggNOG" id="ENOG502QPHV">
    <property type="taxonomic scope" value="Eukaryota"/>
</dbReference>
<keyword evidence="6" id="KW-1015">Disulfide bond</keyword>
<evidence type="ECO:0000256" key="9">
    <source>
        <dbReference type="ARBA" id="ARBA00023295"/>
    </source>
</evidence>
<dbReference type="Proteomes" id="UP000015100">
    <property type="component" value="Unassembled WGS sequence"/>
</dbReference>
<dbReference type="InterPro" id="IPR013320">
    <property type="entry name" value="ConA-like_dom_sf"/>
</dbReference>
<evidence type="ECO:0000256" key="12">
    <source>
        <dbReference type="SAM" id="MobiDB-lite"/>
    </source>
</evidence>
<proteinExistence type="inferred from homology"/>
<keyword evidence="5 11" id="KW-0136">Cellulose degradation</keyword>
<keyword evidence="10 11" id="KW-0624">Polysaccharide degradation</keyword>
<comment type="caution">
    <text evidence="15">The sequence shown here is derived from an EMBL/GenBank/DDBJ whole genome shotgun (WGS) entry which is preliminary data.</text>
</comment>
<feature type="signal peptide" evidence="13">
    <location>
        <begin position="1"/>
        <end position="19"/>
    </location>
</feature>
<dbReference type="InterPro" id="IPR001722">
    <property type="entry name" value="Glyco_hydro_7"/>
</dbReference>
<name>S7ZWN0_DACHA</name>
<dbReference type="InterPro" id="IPR037019">
    <property type="entry name" value="Glyco_hydro_7_sf"/>
</dbReference>
<evidence type="ECO:0000256" key="1">
    <source>
        <dbReference type="ARBA" id="ARBA00001641"/>
    </source>
</evidence>
<feature type="chain" id="PRO_5004560102" description="Glucanase" evidence="13">
    <location>
        <begin position="20"/>
        <end position="629"/>
    </location>
</feature>
<evidence type="ECO:0000256" key="7">
    <source>
        <dbReference type="ARBA" id="ARBA00023180"/>
    </source>
</evidence>
<organism evidence="15 16">
    <name type="scientific">Dactylellina haptotyla (strain CBS 200.50)</name>
    <name type="common">Nematode-trapping fungus</name>
    <name type="synonym">Monacrosporium haptotylum</name>
    <dbReference type="NCBI Taxonomy" id="1284197"/>
    <lineage>
        <taxon>Eukaryota</taxon>
        <taxon>Fungi</taxon>
        <taxon>Dikarya</taxon>
        <taxon>Ascomycota</taxon>
        <taxon>Pezizomycotina</taxon>
        <taxon>Orbiliomycetes</taxon>
        <taxon>Orbiliales</taxon>
        <taxon>Orbiliaceae</taxon>
        <taxon>Dactylellina</taxon>
    </lineage>
</organism>
<gene>
    <name evidence="15" type="ORF">H072_11432</name>
</gene>
<dbReference type="GO" id="GO:0005576">
    <property type="term" value="C:extracellular region"/>
    <property type="evidence" value="ECO:0007669"/>
    <property type="project" value="InterPro"/>
</dbReference>
<reference evidence="15 16" key="1">
    <citation type="journal article" date="2013" name="PLoS Genet.">
        <title>Genomic mechanisms accounting for the adaptation to parasitism in nematode-trapping fungi.</title>
        <authorList>
            <person name="Meerupati T."/>
            <person name="Andersson K.M."/>
            <person name="Friman E."/>
            <person name="Kumar D."/>
            <person name="Tunlid A."/>
            <person name="Ahren D."/>
        </authorList>
    </citation>
    <scope>NUCLEOTIDE SEQUENCE [LARGE SCALE GENOMIC DNA]</scope>
    <source>
        <strain evidence="15 16">CBS 200.50</strain>
    </source>
</reference>
<dbReference type="STRING" id="1284197.S7ZWN0"/>
<dbReference type="SUPFAM" id="SSF49899">
    <property type="entry name" value="Concanavalin A-like lectins/glucanases"/>
    <property type="match status" value="1"/>
</dbReference>
<dbReference type="PRINTS" id="PR00734">
    <property type="entry name" value="GLHYDRLASE7"/>
</dbReference>
<comment type="catalytic activity">
    <reaction evidence="1">
        <text>Hydrolysis of (1-&gt;4)-beta-D-glucosidic linkages in cellulose and cellotetraose, releasing cellobiose from the non-reducing ends of the chains.</text>
        <dbReference type="EC" id="3.2.1.91"/>
    </reaction>
</comment>
<evidence type="ECO:0000256" key="10">
    <source>
        <dbReference type="ARBA" id="ARBA00023326"/>
    </source>
</evidence>
<dbReference type="InterPro" id="IPR035971">
    <property type="entry name" value="CBD_sf"/>
</dbReference>
<keyword evidence="9 11" id="KW-0326">Glycosidase</keyword>
<dbReference type="Gene3D" id="2.70.100.10">
    <property type="entry name" value="Glycoside hydrolase, family 7, domain"/>
    <property type="match status" value="1"/>
</dbReference>
<evidence type="ECO:0000256" key="5">
    <source>
        <dbReference type="ARBA" id="ARBA00023001"/>
    </source>
</evidence>
<evidence type="ECO:0000259" key="14">
    <source>
        <dbReference type="Pfam" id="PF00734"/>
    </source>
</evidence>
<dbReference type="Pfam" id="PF00734">
    <property type="entry name" value="CBM_1"/>
    <property type="match status" value="1"/>
</dbReference>
<dbReference type="EMBL" id="AQGS01001233">
    <property type="protein sequence ID" value="EPS35170.1"/>
    <property type="molecule type" value="Genomic_DNA"/>
</dbReference>
<feature type="region of interest" description="Disordered" evidence="12">
    <location>
        <begin position="566"/>
        <end position="594"/>
    </location>
</feature>
<comment type="similarity">
    <text evidence="2 11">Belongs to the glycosyl hydrolase 7 (cellulase C) family.</text>
</comment>
<dbReference type="GO" id="GO:0016162">
    <property type="term" value="F:cellulose 1,4-beta-cellobiosidase activity"/>
    <property type="evidence" value="ECO:0007669"/>
    <property type="project" value="UniProtKB-EC"/>
</dbReference>